<protein>
    <submittedName>
        <fullName evidence="1">Glycosyl transferase</fullName>
    </submittedName>
</protein>
<comment type="caution">
    <text evidence="1">The sequence shown here is derived from an EMBL/GenBank/DDBJ whole genome shotgun (WGS) entry which is preliminary data.</text>
</comment>
<sequence>FKDFLISNDIVFICKLHPFEEKLFVGKFSGNHNRFLLISNKTLVENDIDLYRLIGSVDLLITDYSSVYFDYLLLNKPMVFTPTDLEEYEKKRGFLLEPYGFWTPGPKATNQQQLQDEILRSLEDPDYYRKERETINNIINHYKDDRSCERVTQLIMEKLNRKK</sequence>
<dbReference type="InterPro" id="IPR007554">
    <property type="entry name" value="Glycerophosphate_synth"/>
</dbReference>
<dbReference type="InterPro" id="IPR043148">
    <property type="entry name" value="TagF_C"/>
</dbReference>
<dbReference type="InterPro" id="IPR051612">
    <property type="entry name" value="Teichoic_Acid_Biosynth"/>
</dbReference>
<dbReference type="PANTHER" id="PTHR37316">
    <property type="entry name" value="TEICHOIC ACID GLYCEROL-PHOSPHATE PRIMASE"/>
    <property type="match status" value="1"/>
</dbReference>
<dbReference type="Pfam" id="PF04464">
    <property type="entry name" value="Glyphos_transf"/>
    <property type="match status" value="1"/>
</dbReference>
<dbReference type="EMBL" id="JAAZON010000176">
    <property type="protein sequence ID" value="NMC62356.1"/>
    <property type="molecule type" value="Genomic_DNA"/>
</dbReference>
<dbReference type="PANTHER" id="PTHR37316:SF3">
    <property type="entry name" value="TEICHOIC ACID GLYCEROL-PHOSPHATE TRANSFERASE"/>
    <property type="match status" value="1"/>
</dbReference>
<dbReference type="GO" id="GO:0047355">
    <property type="term" value="F:CDP-glycerol glycerophosphotransferase activity"/>
    <property type="evidence" value="ECO:0007669"/>
    <property type="project" value="InterPro"/>
</dbReference>
<reference evidence="1 2" key="1">
    <citation type="journal article" date="2020" name="Biotechnol. Biofuels">
        <title>New insights from the biogas microbiome by comprehensive genome-resolved metagenomics of nearly 1600 species originating from multiple anaerobic digesters.</title>
        <authorList>
            <person name="Campanaro S."/>
            <person name="Treu L."/>
            <person name="Rodriguez-R L.M."/>
            <person name="Kovalovszki A."/>
            <person name="Ziels R.M."/>
            <person name="Maus I."/>
            <person name="Zhu X."/>
            <person name="Kougias P.G."/>
            <person name="Basile A."/>
            <person name="Luo G."/>
            <person name="Schluter A."/>
            <person name="Konstantinidis K.T."/>
            <person name="Angelidaki I."/>
        </authorList>
    </citation>
    <scope>NUCLEOTIDE SEQUENCE [LARGE SCALE GENOMIC DNA]</scope>
    <source>
        <strain evidence="1">AS27yjCOA_65</strain>
    </source>
</reference>
<dbReference type="Proteomes" id="UP000524246">
    <property type="component" value="Unassembled WGS sequence"/>
</dbReference>
<dbReference type="Gene3D" id="3.40.50.12580">
    <property type="match status" value="1"/>
</dbReference>
<evidence type="ECO:0000313" key="1">
    <source>
        <dbReference type="EMBL" id="NMC62356.1"/>
    </source>
</evidence>
<name>A0A7X9FQI1_9DELT</name>
<accession>A0A7X9FQI1</accession>
<gene>
    <name evidence="1" type="ORF">GYA55_04240</name>
</gene>
<feature type="non-terminal residue" evidence="1">
    <location>
        <position position="1"/>
    </location>
</feature>
<dbReference type="SUPFAM" id="SSF53756">
    <property type="entry name" value="UDP-Glycosyltransferase/glycogen phosphorylase"/>
    <property type="match status" value="1"/>
</dbReference>
<dbReference type="AlphaFoldDB" id="A0A7X9FQI1"/>
<evidence type="ECO:0000313" key="2">
    <source>
        <dbReference type="Proteomes" id="UP000524246"/>
    </source>
</evidence>
<organism evidence="1 2">
    <name type="scientific">SAR324 cluster bacterium</name>
    <dbReference type="NCBI Taxonomy" id="2024889"/>
    <lineage>
        <taxon>Bacteria</taxon>
        <taxon>Deltaproteobacteria</taxon>
        <taxon>SAR324 cluster</taxon>
    </lineage>
</organism>
<dbReference type="GO" id="GO:0016020">
    <property type="term" value="C:membrane"/>
    <property type="evidence" value="ECO:0007669"/>
    <property type="project" value="InterPro"/>
</dbReference>
<keyword evidence="1" id="KW-0808">Transferase</keyword>
<proteinExistence type="predicted"/>